<proteinExistence type="predicted"/>
<dbReference type="EMBL" id="VMNI01000015">
    <property type="protein sequence ID" value="TVO74704.1"/>
    <property type="molecule type" value="Genomic_DNA"/>
</dbReference>
<evidence type="ECO:0000313" key="2">
    <source>
        <dbReference type="Proteomes" id="UP000318349"/>
    </source>
</evidence>
<sequence>MKTPHHKTSSYLKLRLLLLMPLLGLLGACAQIPAALPMKEAVGRNTVTSVDGEWRISTIGKRIRIEAGRAYAVDPWLHLGVMQIQPGMVVWQNVRRASPAQFAGDDLPLQGPFSASLNSEGQMDVAVQGALGPVRYQLIPVDIDNRTAYEAEMRMAGPPVPVPPIAIVPPVPLPDPTPTPPPPVRDDVTPGCGGFGEVPCSKVKPIAKGKARNLGCPGKQSYFSTVRGGSCWVCPNGYKRTAHKLDHAKACRERGKLIGGPYKRAVYQKQASGCASGQFNVFGTCMSCPAGYERDGVGAASTNRCKPVKGSFGCDSNLRPAKQPPKLKTMLSSLFGTKKGKACAPAFDIKAAARQNLPRSNQLKGAAKEFLDGMFSGKETRKAYRNALIRRDWKAATEVLIGQQSFIRVVKLARSLGYRELTVGAGGDVAVLGGINGELGLAINTASGRLRPYASGGLSKGVAVGVDGSVVIGFWKLPYETGHTQGVVGSVSGVVSVGGGVWYTYFDPDARAQERLAGFTFSAGVGLGAEYGEYNEVGTKVWDQVAVTVPVL</sequence>
<dbReference type="AlphaFoldDB" id="A0A557RTE0"/>
<dbReference type="PROSITE" id="PS51257">
    <property type="entry name" value="PROKAR_LIPOPROTEIN"/>
    <property type="match status" value="1"/>
</dbReference>
<reference evidence="1 2" key="1">
    <citation type="submission" date="2019-07" db="EMBL/GenBank/DDBJ databases">
        <title>The pathways for chlorine oxyanion respiration interact through the shared metabolite chlorate.</title>
        <authorList>
            <person name="Barnum T.P."/>
            <person name="Cheng Y."/>
            <person name="Hill K.A."/>
            <person name="Lucas L.N."/>
            <person name="Carlson H.K."/>
            <person name="Coates J.D."/>
        </authorList>
    </citation>
    <scope>NUCLEOTIDE SEQUENCE [LARGE SCALE GENOMIC DNA]</scope>
    <source>
        <strain evidence="1 2">SFB-1</strain>
    </source>
</reference>
<comment type="caution">
    <text evidence="1">The sequence shown here is derived from an EMBL/GenBank/DDBJ whole genome shotgun (WGS) entry which is preliminary data.</text>
</comment>
<evidence type="ECO:0000313" key="1">
    <source>
        <dbReference type="EMBL" id="TVO74704.1"/>
    </source>
</evidence>
<dbReference type="Proteomes" id="UP000318349">
    <property type="component" value="Unassembled WGS sequence"/>
</dbReference>
<protein>
    <submittedName>
        <fullName evidence="1">Uncharacterized protein</fullName>
    </submittedName>
</protein>
<accession>A0A557RTE0</accession>
<organism evidence="1 2">
    <name type="scientific">Denitromonas halophila</name>
    <dbReference type="NCBI Taxonomy" id="1629404"/>
    <lineage>
        <taxon>Bacteria</taxon>
        <taxon>Pseudomonadati</taxon>
        <taxon>Pseudomonadota</taxon>
        <taxon>Betaproteobacteria</taxon>
        <taxon>Rhodocyclales</taxon>
        <taxon>Zoogloeaceae</taxon>
        <taxon>Denitromonas</taxon>
    </lineage>
</organism>
<gene>
    <name evidence="1" type="ORF">FHP89_15425</name>
</gene>
<name>A0A557RTE0_9RHOO</name>